<evidence type="ECO:0000313" key="1">
    <source>
        <dbReference type="EMBL" id="BAB93820.1"/>
    </source>
</evidence>
<reference evidence="1" key="10">
    <citation type="journal article" date="2002" name="J. Bacteriol.">
        <title>Complete nucleotide sequence of plasmid Rts1: implications for evolution of large plasmid Genomes.</title>
        <authorList>
            <person name="Murata T."/>
            <person name="Ohnishi M."/>
            <person name="Ara T."/>
            <person name="Kaneko J."/>
            <person name="Han C.-G."/>
            <person name="Li Y.F."/>
            <person name="Takashima K."/>
            <person name="Nojima H."/>
            <person name="Nakayama K."/>
            <person name="Kaji A."/>
            <person name="Kamio Y."/>
            <person name="Miki T."/>
            <person name="Mori H."/>
            <person name="Ohtsubo E."/>
            <person name="Terawaki Y."/>
            <person name="Hayashi T."/>
        </authorList>
    </citation>
    <scope>NUCLEOTIDE SEQUENCE</scope>
    <source>
        <strain evidence="1">UR-75</strain>
        <plasmid evidence="1">Rts1</plasmid>
    </source>
</reference>
<dbReference type="AlphaFoldDB" id="Q8KJW6"/>
<accession>Q8KJW6</accession>
<reference evidence="1" key="1">
    <citation type="journal article" date="1968" name="Nature">
        <title>Temperature sensitivity of cell growth in Escherichia coli associated with the temperature sensitive R(KM) factor.</title>
        <authorList>
            <person name="Terawaki Y."/>
            <person name="Kakizawa Y."/>
            <person name="Takayasu H."/>
            <person name="Yoshikawa M."/>
        </authorList>
    </citation>
    <scope>NUCLEOTIDE SEQUENCE</scope>
    <source>
        <strain evidence="1">UR-75</strain>
        <plasmid evidence="1">Rts1</plasmid>
    </source>
</reference>
<name>Q8KJW6_PROVU</name>
<reference evidence="1" key="8">
    <citation type="journal article" date="1994" name="J. Mol. Biol.">
        <title>Molecular cloning and expression of a novel hydroxymethylcytosine-specific restriction enzyme (PvuRts1I) modulated by glucosylation of DNA.</title>
        <authorList>
            <person name="Janosi L."/>
            <person name="Yonemitsu H."/>
            <person name="Hong H."/>
            <person name="Kaji A."/>
        </authorList>
    </citation>
    <scope>NUCLEOTIDE SEQUENCE</scope>
    <source>
        <strain evidence="1">UR-75</strain>
        <plasmid evidence="1">Rts1</plasmid>
    </source>
</reference>
<reference evidence="1" key="7">
    <citation type="journal article" date="1991" name="J. Bacteriol.">
        <title>Three short fragments of Rts1 DNA are responsible for the temperature-sensitive growth phenotype (Tsg) of host bacteria.</title>
        <authorList>
            <person name="Mochida S."/>
            <person name="Tsuchiya H."/>
            <person name="Mori K."/>
            <person name="Kaji A."/>
        </authorList>
    </citation>
    <scope>NUCLEOTIDE SEQUENCE</scope>
    <source>
        <strain evidence="1">UR-75</strain>
        <plasmid evidence="1">Rts1</plasmid>
    </source>
</reference>
<reference evidence="1" key="2">
    <citation type="journal article" date="1983" name="J. Bacteriol.">
        <title>Nucleotide sequence of an incompatibility region of mini-Rts1 that contains five direct repeats.</title>
        <authorList>
            <person name="Kamio Y."/>
            <person name="Terawaki Y."/>
        </authorList>
    </citation>
    <scope>NUCLEOTIDE SEQUENCE</scope>
    <source>
        <strain evidence="1">UR-75</strain>
        <plasmid evidence="1">Rts1</plasmid>
    </source>
</reference>
<organism evidence="1">
    <name type="scientific">Proteus vulgaris</name>
    <dbReference type="NCBI Taxonomy" id="585"/>
    <lineage>
        <taxon>Bacteria</taxon>
        <taxon>Pseudomonadati</taxon>
        <taxon>Pseudomonadota</taxon>
        <taxon>Gammaproteobacteria</taxon>
        <taxon>Enterobacterales</taxon>
        <taxon>Morganellaceae</taxon>
        <taxon>Proteus</taxon>
    </lineage>
</organism>
<reference evidence="1" key="4">
    <citation type="journal article" date="1985" name="J. Bacteriol.">
        <title>Organization of the Tn6-related kanamycin resistance transposon Tn2680 carrying two copies of IS26 and an IS903 variant, IS903. B.</title>
        <authorList>
            <person name="Mollet B."/>
            <person name="Clerget M."/>
            <person name="Meyer J."/>
            <person name="Iida S."/>
        </authorList>
    </citation>
    <scope>NUCLEOTIDE SEQUENCE</scope>
    <source>
        <strain evidence="1">UR-75</strain>
        <plasmid evidence="1">Rts1</plasmid>
    </source>
</reference>
<keyword evidence="1" id="KW-0614">Plasmid</keyword>
<geneLocation type="plasmid" evidence="1">
    <name>Rts1</name>
</geneLocation>
<protein>
    <submittedName>
        <fullName evidence="1">Uncharacterized protein</fullName>
    </submittedName>
</protein>
<reference evidence="1" key="3">
    <citation type="journal article" date="1984" name="J. Bacteriol.">
        <title>Complete nucleotide sequence of mini-Rts1 and its copy mutant.</title>
        <authorList>
            <person name="Kamio Y."/>
            <person name="Tabuchi A."/>
            <person name="Itoh Y."/>
            <person name="Katagiri H."/>
            <person name="Terawaki Y."/>
        </authorList>
    </citation>
    <scope>NUCLEOTIDE SEQUENCE</scope>
    <source>
        <strain evidence="1">UR-75</strain>
        <plasmid evidence="1">Rts1</plasmid>
    </source>
</reference>
<sequence>MSYYQKKRANCPGTTTQCHKQKCKGKGGAFSQHTLMKPDTLGNLTIQIRIRYRHALTN</sequence>
<gene>
    <name evidence="1" type="primary">orf258</name>
</gene>
<reference evidence="1" key="5">
    <citation type="journal article" date="1988" name="J. Bacteriol.">
        <title>Nucleotide sequence of an Rts1 fragment causing temperature-dependent instability.</title>
        <authorList>
            <person name="Tanaka M."/>
            <person name="Okawa N."/>
            <person name="Mori K."/>
            <person name="Suyama Y."/>
            <person name="Kaji A."/>
        </authorList>
    </citation>
    <scope>NUCLEOTIDE SEQUENCE</scope>
    <source>
        <strain evidence="1">UR-75</strain>
        <plasmid evidence="1">Rts1</plasmid>
    </source>
</reference>
<reference evidence="1" key="9">
    <citation type="journal article" date="1996" name="Biochem. Biophys. Res. Commun.">
        <title>A new plasmid-encoded proteic killer gene system: cloning, sequencing, and analyzing hig locus of plasmid Rts1.</title>
        <authorList>
            <person name="Tian Q.B."/>
            <person name="Ohnishi M."/>
            <person name="Tabuchi A."/>
            <person name="Terawaki Y."/>
        </authorList>
    </citation>
    <scope>NUCLEOTIDE SEQUENCE</scope>
    <source>
        <strain evidence="1">UR-75</strain>
        <plasmid evidence="1">Rts1</plasmid>
    </source>
</reference>
<proteinExistence type="predicted"/>
<dbReference type="EMBL" id="AP004237">
    <property type="protein sequence ID" value="BAB93820.1"/>
    <property type="molecule type" value="Genomic_DNA"/>
</dbReference>
<reference evidence="1" key="6">
    <citation type="journal article" date="1988" name="Plasmid">
        <title>Nucleotide sequence and copy control function of the extension of the incI region (incI-b) of Rts 1.</title>
        <authorList>
            <person name="Nozue H."/>
            <person name="Tsuchiya K."/>
            <person name="Kamio Y."/>
        </authorList>
    </citation>
    <scope>NUCLEOTIDE SEQUENCE</scope>
    <source>
        <strain evidence="1">UR-75</strain>
        <plasmid evidence="1">Rts1</plasmid>
    </source>
</reference>